<keyword evidence="3" id="KW-1185">Reference proteome</keyword>
<evidence type="ECO:0000313" key="3">
    <source>
        <dbReference type="Proteomes" id="UP000198894"/>
    </source>
</evidence>
<protein>
    <submittedName>
        <fullName evidence="2">Acetyltransferase (GNAT) family protein</fullName>
    </submittedName>
</protein>
<accession>A0A1G9K807</accession>
<dbReference type="PROSITE" id="PS51186">
    <property type="entry name" value="GNAT"/>
    <property type="match status" value="1"/>
</dbReference>
<dbReference type="InterPro" id="IPR000182">
    <property type="entry name" value="GNAT_dom"/>
</dbReference>
<dbReference type="PANTHER" id="PTHR47237:SF2">
    <property type="entry name" value="BLL4206 PROTEIN"/>
    <property type="match status" value="1"/>
</dbReference>
<evidence type="ECO:0000259" key="1">
    <source>
        <dbReference type="PROSITE" id="PS51186"/>
    </source>
</evidence>
<dbReference type="Proteomes" id="UP000198894">
    <property type="component" value="Unassembled WGS sequence"/>
</dbReference>
<name>A0A1G9K807_9HYPH</name>
<dbReference type="GO" id="GO:0016747">
    <property type="term" value="F:acyltransferase activity, transferring groups other than amino-acyl groups"/>
    <property type="evidence" value="ECO:0007669"/>
    <property type="project" value="InterPro"/>
</dbReference>
<dbReference type="Gene3D" id="3.40.630.30">
    <property type="match status" value="1"/>
</dbReference>
<dbReference type="RefSeq" id="WP_091600511.1">
    <property type="nucleotide sequence ID" value="NZ_FNEE01000038.1"/>
</dbReference>
<dbReference type="SUPFAM" id="SSF55729">
    <property type="entry name" value="Acyl-CoA N-acyltransferases (Nat)"/>
    <property type="match status" value="1"/>
</dbReference>
<dbReference type="InterPro" id="IPR041496">
    <property type="entry name" value="YitH/HolE_GNAT"/>
</dbReference>
<dbReference type="PANTHER" id="PTHR47237">
    <property type="entry name" value="SLL0310 PROTEIN"/>
    <property type="match status" value="1"/>
</dbReference>
<evidence type="ECO:0000313" key="2">
    <source>
        <dbReference type="EMBL" id="SDL45871.1"/>
    </source>
</evidence>
<organism evidence="2 3">
    <name type="scientific">Mesorhizobium muleiense</name>
    <dbReference type="NCBI Taxonomy" id="1004279"/>
    <lineage>
        <taxon>Bacteria</taxon>
        <taxon>Pseudomonadati</taxon>
        <taxon>Pseudomonadota</taxon>
        <taxon>Alphaproteobacteria</taxon>
        <taxon>Hyphomicrobiales</taxon>
        <taxon>Phyllobacteriaceae</taxon>
        <taxon>Mesorhizobium</taxon>
    </lineage>
</organism>
<dbReference type="Pfam" id="PF18014">
    <property type="entry name" value="Acetyltransf_18"/>
    <property type="match status" value="1"/>
</dbReference>
<gene>
    <name evidence="2" type="ORF">SAMN05428953_13813</name>
</gene>
<proteinExistence type="predicted"/>
<feature type="domain" description="N-acetyltransferase" evidence="1">
    <location>
        <begin position="6"/>
        <end position="136"/>
    </location>
</feature>
<dbReference type="InterPro" id="IPR016181">
    <property type="entry name" value="Acyl_CoA_acyltransferase"/>
</dbReference>
<dbReference type="AlphaFoldDB" id="A0A1G9K807"/>
<dbReference type="CDD" id="cd04301">
    <property type="entry name" value="NAT_SF"/>
    <property type="match status" value="1"/>
</dbReference>
<keyword evidence="2" id="KW-0808">Transferase</keyword>
<dbReference type="EMBL" id="FNEE01000038">
    <property type="protein sequence ID" value="SDL45871.1"/>
    <property type="molecule type" value="Genomic_DNA"/>
</dbReference>
<dbReference type="Pfam" id="PF13508">
    <property type="entry name" value="Acetyltransf_7"/>
    <property type="match status" value="1"/>
</dbReference>
<reference evidence="3" key="1">
    <citation type="submission" date="2016-10" db="EMBL/GenBank/DDBJ databases">
        <authorList>
            <person name="Varghese N."/>
            <person name="Submissions S."/>
        </authorList>
    </citation>
    <scope>NUCLEOTIDE SEQUENCE [LARGE SCALE GENOMIC DNA]</scope>
    <source>
        <strain evidence="3">CGMCC 1.11022</strain>
    </source>
</reference>
<dbReference type="Gene3D" id="3.40.630.90">
    <property type="match status" value="1"/>
</dbReference>
<dbReference type="InterPro" id="IPR052729">
    <property type="entry name" value="Acyl/Acetyltrans_Enzymes"/>
</dbReference>
<sequence length="278" mass="29318">MNTQSVTFEPFEAHHLEEATDLSRAAGWPHRNEDWAMIWSLSEGQVALEGGRVVGTAFMTPFGRTCATLNAIIVAEAMRGRGLGRRLTTTALEQAGDRECRLTATADGLPLYKKLGFVATHDVRQHQGTVGQISAPPAVEWIGSEHLPTLTVLDRAAFGADRAALMNALAGEGRFAAITNADGIAAFAAVRAFGRGEVVGPVVAEDRGQARALIAFILSGMQGRFVRIDIPEDAGLSPWLEGLGLAHVGGPVAMLRGASNIPGSTNVRIFALASQALG</sequence>